<dbReference type="RefSeq" id="WP_014029285.1">
    <property type="nucleotide sequence ID" value="NC_015942.1"/>
</dbReference>
<sequence>MALDPKIEAHQRLVEQLRRSFGKAIMAAFDDEKVVEIMANPDGKLLVERHGQGIVQEGTIAPQQVQNIIGLVAAWQGTISNAEKPICEGALPPEFGGARFEGCLPPITPGPLFAIRLRARSIYTLEQYVRATVITANQLEIIQQAIDTRKNILVSGGTTSGKTTLVNAIVHRISEVSDLNQRIVIIEDTPEIQCSAPNYLSLLTDDSAKITMASLLKATLRLRPSRIIVGEIRDGAALDLVDAWGTGHPGGAATMHANNPQGALLRLDRLCMRTGAPSQKESIEEAVDIIIQIRSDENHPAGRRITSMWDVKKGEEI</sequence>
<name>G0JLI3_9PROT</name>
<dbReference type="PANTHER" id="PTHR30486:SF6">
    <property type="entry name" value="TYPE IV PILUS RETRACTATION ATPASE PILT"/>
    <property type="match status" value="1"/>
</dbReference>
<dbReference type="Gene3D" id="3.40.50.300">
    <property type="entry name" value="P-loop containing nucleotide triphosphate hydrolases"/>
    <property type="match status" value="1"/>
</dbReference>
<dbReference type="GO" id="GO:0005737">
    <property type="term" value="C:cytoplasm"/>
    <property type="evidence" value="ECO:0007669"/>
    <property type="project" value="InterPro"/>
</dbReference>
<dbReference type="HOGENOM" id="CLU_005379_3_0_6"/>
<proteinExistence type="inferred from homology"/>
<dbReference type="STRING" id="743299.Acife_1909"/>
<dbReference type="GO" id="GO:0005524">
    <property type="term" value="F:ATP binding"/>
    <property type="evidence" value="ECO:0007669"/>
    <property type="project" value="InterPro"/>
</dbReference>
<dbReference type="eggNOG" id="COG4962">
    <property type="taxonomic scope" value="Bacteria"/>
</dbReference>
<reference evidence="3 4" key="1">
    <citation type="journal article" date="2011" name="J. Bacteriol.">
        <title>Draft genome of the psychrotolerant acidophile Acidithiobacillus ferrivorans SS3.</title>
        <authorList>
            <person name="Liljeqvist M."/>
            <person name="Valdes J."/>
            <person name="Holmes D.S."/>
            <person name="Dopson M."/>
        </authorList>
    </citation>
    <scope>NUCLEOTIDE SEQUENCE [LARGE SCALE GENOMIC DNA]</scope>
    <source>
        <strain evidence="3 4">SS3</strain>
    </source>
</reference>
<dbReference type="EMBL" id="CP002985">
    <property type="protein sequence ID" value="AEM48032.1"/>
    <property type="molecule type" value="Genomic_DNA"/>
</dbReference>
<dbReference type="InterPro" id="IPR027417">
    <property type="entry name" value="P-loop_NTPase"/>
</dbReference>
<dbReference type="InterPro" id="IPR001482">
    <property type="entry name" value="T2SS/T4SS_dom"/>
</dbReference>
<comment type="similarity">
    <text evidence="1">Belongs to the GSP E family.</text>
</comment>
<organism evidence="3 4">
    <name type="scientific">Acidithiobacillus ferrivorans SS3</name>
    <dbReference type="NCBI Taxonomy" id="743299"/>
    <lineage>
        <taxon>Bacteria</taxon>
        <taxon>Pseudomonadati</taxon>
        <taxon>Pseudomonadota</taxon>
        <taxon>Acidithiobacillia</taxon>
        <taxon>Acidithiobacillales</taxon>
        <taxon>Acidithiobacillaceae</taxon>
        <taxon>Acidithiobacillus</taxon>
    </lineage>
</organism>
<accession>G0JLI3</accession>
<dbReference type="InterPro" id="IPR014149">
    <property type="entry name" value="Conjug-transfer_TrbB"/>
</dbReference>
<dbReference type="CDD" id="cd01130">
    <property type="entry name" value="VirB11-like_ATPase"/>
    <property type="match status" value="1"/>
</dbReference>
<dbReference type="InterPro" id="IPR050921">
    <property type="entry name" value="T4SS_GSP_E_ATPase"/>
</dbReference>
<dbReference type="Proteomes" id="UP000009220">
    <property type="component" value="Chromosome"/>
</dbReference>
<dbReference type="Gene3D" id="3.30.450.90">
    <property type="match status" value="1"/>
</dbReference>
<gene>
    <name evidence="3" type="ORF">Acife_1909</name>
</gene>
<dbReference type="Pfam" id="PF00437">
    <property type="entry name" value="T2SSE"/>
    <property type="match status" value="1"/>
</dbReference>
<evidence type="ECO:0000313" key="3">
    <source>
        <dbReference type="EMBL" id="AEM48032.1"/>
    </source>
</evidence>
<protein>
    <submittedName>
        <fullName evidence="3">P-type conjugative transfer ATPase TrbB</fullName>
    </submittedName>
</protein>
<evidence type="ECO:0000313" key="4">
    <source>
        <dbReference type="Proteomes" id="UP000009220"/>
    </source>
</evidence>
<feature type="domain" description="Bacterial type II secretion system protein E" evidence="2">
    <location>
        <begin position="105"/>
        <end position="291"/>
    </location>
</feature>
<dbReference type="PANTHER" id="PTHR30486">
    <property type="entry name" value="TWITCHING MOTILITY PROTEIN PILT"/>
    <property type="match status" value="1"/>
</dbReference>
<evidence type="ECO:0000259" key="2">
    <source>
        <dbReference type="Pfam" id="PF00437"/>
    </source>
</evidence>
<dbReference type="GO" id="GO:0016887">
    <property type="term" value="F:ATP hydrolysis activity"/>
    <property type="evidence" value="ECO:0007669"/>
    <property type="project" value="InterPro"/>
</dbReference>
<dbReference type="KEGG" id="afi:Acife_1909"/>
<dbReference type="SUPFAM" id="SSF52540">
    <property type="entry name" value="P-loop containing nucleoside triphosphate hydrolases"/>
    <property type="match status" value="1"/>
</dbReference>
<dbReference type="NCBIfam" id="TIGR02782">
    <property type="entry name" value="TrbB_P"/>
    <property type="match status" value="1"/>
</dbReference>
<evidence type="ECO:0000256" key="1">
    <source>
        <dbReference type="ARBA" id="ARBA00006611"/>
    </source>
</evidence>
<dbReference type="AlphaFoldDB" id="G0JLI3"/>